<dbReference type="AlphaFoldDB" id="A0A9Q3PNW0"/>
<feature type="compositionally biased region" description="Basic and acidic residues" evidence="1">
    <location>
        <begin position="409"/>
        <end position="425"/>
    </location>
</feature>
<comment type="caution">
    <text evidence="2">The sequence shown here is derived from an EMBL/GenBank/DDBJ whole genome shotgun (WGS) entry which is preliminary data.</text>
</comment>
<protein>
    <submittedName>
        <fullName evidence="2">Uncharacterized protein</fullName>
    </submittedName>
</protein>
<dbReference type="OrthoDB" id="5431222at2759"/>
<dbReference type="Proteomes" id="UP000765509">
    <property type="component" value="Unassembled WGS sequence"/>
</dbReference>
<sequence length="559" mass="65260">MRTGNPTRLPSGFKPLRHQQISDQESPYFPIQDTIQERKRIIGQEQDFFQPEAERVRSYDPEIFGPVSRSTKKQQTVVNTSNAARSPMIRNVLSTQMKQNVVIPESTIKFERLHESISRLQEVYTLQTKTIHTLQEDSTELYNASEDTKRRLNHILEEQNNCKRDREYLDQDIEKLLNYFQKMKPQTHGHVSGNTPYHQGDIKPDDLLEKKPRSQSQYQDGDKTTYSEKEALKHLPEASSCPKFSGIGEYDHMEIIDYVYGLFTDVPSIPDYWITARLNTDFKGHASIWYTEIKEIYGRRNWPWWRSQIIQKYRNDTWIWQRTLPFGNDRYTVDKDPYDWCLRQSKRLISIDPHITTEMRNQKLLTKLLGDLEHAVKCRCSKESTFDEISNTLQEVRIRTSIGRYNKHSTGDNRENPTLEAKETNDSDSEITKGFPNLESPNHYADNSPKDREEMFSSEEETREDQEGHESDSDSVGNGCGNNSYSEPNPHEEYLVEFKNPGTEESGSVHYKRRKPMTKHLDGLKHKPPDREGMTTRKLLAQGHMNHTHTSNKKGKSPQ</sequence>
<keyword evidence="3" id="KW-1185">Reference proteome</keyword>
<proteinExistence type="predicted"/>
<evidence type="ECO:0000313" key="3">
    <source>
        <dbReference type="Proteomes" id="UP000765509"/>
    </source>
</evidence>
<evidence type="ECO:0000256" key="1">
    <source>
        <dbReference type="SAM" id="MobiDB-lite"/>
    </source>
</evidence>
<feature type="region of interest" description="Disordered" evidence="1">
    <location>
        <begin position="185"/>
        <end position="225"/>
    </location>
</feature>
<feature type="compositionally biased region" description="Basic and acidic residues" evidence="1">
    <location>
        <begin position="519"/>
        <end position="535"/>
    </location>
</feature>
<reference evidence="2" key="1">
    <citation type="submission" date="2021-03" db="EMBL/GenBank/DDBJ databases">
        <title>Draft genome sequence of rust myrtle Austropuccinia psidii MF-1, a brazilian biotype.</title>
        <authorList>
            <person name="Quecine M.C."/>
            <person name="Pachon D.M.R."/>
            <person name="Bonatelli M.L."/>
            <person name="Correr F.H."/>
            <person name="Franceschini L.M."/>
            <person name="Leite T.F."/>
            <person name="Margarido G.R.A."/>
            <person name="Almeida C.A."/>
            <person name="Ferrarezi J.A."/>
            <person name="Labate C.A."/>
        </authorList>
    </citation>
    <scope>NUCLEOTIDE SEQUENCE</scope>
    <source>
        <strain evidence="2">MF-1</strain>
    </source>
</reference>
<feature type="region of interest" description="Disordered" evidence="1">
    <location>
        <begin position="404"/>
        <end position="535"/>
    </location>
</feature>
<organism evidence="2 3">
    <name type="scientific">Austropuccinia psidii MF-1</name>
    <dbReference type="NCBI Taxonomy" id="1389203"/>
    <lineage>
        <taxon>Eukaryota</taxon>
        <taxon>Fungi</taxon>
        <taxon>Dikarya</taxon>
        <taxon>Basidiomycota</taxon>
        <taxon>Pucciniomycotina</taxon>
        <taxon>Pucciniomycetes</taxon>
        <taxon>Pucciniales</taxon>
        <taxon>Sphaerophragmiaceae</taxon>
        <taxon>Austropuccinia</taxon>
    </lineage>
</organism>
<feature type="compositionally biased region" description="Basic and acidic residues" evidence="1">
    <location>
        <begin position="200"/>
        <end position="212"/>
    </location>
</feature>
<accession>A0A9Q3PNW0</accession>
<name>A0A9Q3PNW0_9BASI</name>
<evidence type="ECO:0000313" key="2">
    <source>
        <dbReference type="EMBL" id="MBW0567441.1"/>
    </source>
</evidence>
<gene>
    <name evidence="2" type="ORF">O181_107156</name>
</gene>
<dbReference type="EMBL" id="AVOT02080889">
    <property type="protein sequence ID" value="MBW0567441.1"/>
    <property type="molecule type" value="Genomic_DNA"/>
</dbReference>